<evidence type="ECO:0000313" key="10">
    <source>
        <dbReference type="Proteomes" id="UP000308114"/>
    </source>
</evidence>
<keyword evidence="4 6" id="KW-1133">Transmembrane helix</keyword>
<reference evidence="8 10" key="2">
    <citation type="submission" date="2018-01" db="EMBL/GenBank/DDBJ databases">
        <title>Bacillales members from the olive rhizosphere are effective biological control agents against Verticillium dahliae.</title>
        <authorList>
            <person name="Gomez-Lama C."/>
            <person name="Legarda G."/>
            <person name="Ruano-Rosa D."/>
            <person name="Pizarro-Tobias P."/>
            <person name="Valverde-Corredor A."/>
            <person name="Niqui J.L."/>
            <person name="Trivino J.C."/>
            <person name="Roca A."/>
            <person name="Mercado-Blanco J."/>
        </authorList>
    </citation>
    <scope>NUCLEOTIDE SEQUENCE [LARGE SCALE GENOMIC DNA]</scope>
    <source>
        <strain evidence="8 10">PIC167</strain>
    </source>
</reference>
<evidence type="ECO:0000313" key="8">
    <source>
        <dbReference type="EMBL" id="TKH45628.1"/>
    </source>
</evidence>
<dbReference type="GO" id="GO:0005886">
    <property type="term" value="C:plasma membrane"/>
    <property type="evidence" value="ECO:0007669"/>
    <property type="project" value="UniProtKB-SubCell"/>
</dbReference>
<protein>
    <submittedName>
        <fullName evidence="7">ATP synthase I</fullName>
    </submittedName>
</protein>
<accession>A0A0D7X2D7</accession>
<keyword evidence="5 6" id="KW-0472">Membrane</keyword>
<keyword evidence="9" id="KW-1185">Reference proteome</keyword>
<evidence type="ECO:0000256" key="4">
    <source>
        <dbReference type="ARBA" id="ARBA00022989"/>
    </source>
</evidence>
<gene>
    <name evidence="8" type="ORF">C1I60_03960</name>
    <name evidence="7" type="ORF">QD47_11285</name>
</gene>
<keyword evidence="3 6" id="KW-0812">Transmembrane</keyword>
<keyword evidence="2" id="KW-1003">Cell membrane</keyword>
<proteinExistence type="predicted"/>
<evidence type="ECO:0000313" key="7">
    <source>
        <dbReference type="EMBL" id="KJD45580.1"/>
    </source>
</evidence>
<dbReference type="Pfam" id="PF03899">
    <property type="entry name" value="ATP-synt_I"/>
    <property type="match status" value="1"/>
</dbReference>
<reference evidence="7 9" key="1">
    <citation type="submission" date="2014-11" db="EMBL/GenBank/DDBJ databases">
        <title>Draft Genome Sequences of Paenibacillus polymyxa NRRL B-30509 and Paenibacillus terrae NRRL B-30644, Strains from a Poultry Environment that Produce Tridecaptin A and Paenicidins.</title>
        <authorList>
            <person name="van Belkum M.J."/>
            <person name="Lohans C.T."/>
            <person name="Vederas J.C."/>
        </authorList>
    </citation>
    <scope>NUCLEOTIDE SEQUENCE [LARGE SCALE GENOMIC DNA]</scope>
    <source>
        <strain evidence="7 9">NRRL B-30644</strain>
    </source>
</reference>
<dbReference type="EMBL" id="PNXQ01000005">
    <property type="protein sequence ID" value="TKH45628.1"/>
    <property type="molecule type" value="Genomic_DNA"/>
</dbReference>
<name>A0A0D7X2D7_9BACL</name>
<feature type="transmembrane region" description="Helical" evidence="6">
    <location>
        <begin position="75"/>
        <end position="95"/>
    </location>
</feature>
<feature type="transmembrane region" description="Helical" evidence="6">
    <location>
        <begin position="101"/>
        <end position="123"/>
    </location>
</feature>
<evidence type="ECO:0000256" key="5">
    <source>
        <dbReference type="ARBA" id="ARBA00023136"/>
    </source>
</evidence>
<evidence type="ECO:0000256" key="1">
    <source>
        <dbReference type="ARBA" id="ARBA00004651"/>
    </source>
</evidence>
<evidence type="ECO:0000256" key="6">
    <source>
        <dbReference type="SAM" id="Phobius"/>
    </source>
</evidence>
<dbReference type="PATRIC" id="fig|159743.3.peg.2520"/>
<comment type="subcellular location">
    <subcellularLocation>
        <location evidence="1">Cell membrane</location>
        <topology evidence="1">Multi-pass membrane protein</topology>
    </subcellularLocation>
</comment>
<evidence type="ECO:0000256" key="3">
    <source>
        <dbReference type="ARBA" id="ARBA00022692"/>
    </source>
</evidence>
<dbReference type="Proteomes" id="UP000032534">
    <property type="component" value="Unassembled WGS sequence"/>
</dbReference>
<dbReference type="AlphaFoldDB" id="A0A0D7X2D7"/>
<dbReference type="InterPro" id="IPR005598">
    <property type="entry name" value="ATP_synth_I"/>
</dbReference>
<dbReference type="Proteomes" id="UP000308114">
    <property type="component" value="Unassembled WGS sequence"/>
</dbReference>
<organism evidence="7 9">
    <name type="scientific">Paenibacillus terrae</name>
    <dbReference type="NCBI Taxonomy" id="159743"/>
    <lineage>
        <taxon>Bacteria</taxon>
        <taxon>Bacillati</taxon>
        <taxon>Bacillota</taxon>
        <taxon>Bacilli</taxon>
        <taxon>Bacillales</taxon>
        <taxon>Paenibacillaceae</taxon>
        <taxon>Paenibacillus</taxon>
    </lineage>
</organism>
<evidence type="ECO:0000256" key="2">
    <source>
        <dbReference type="ARBA" id="ARBA00022475"/>
    </source>
</evidence>
<dbReference type="OrthoDB" id="2678639at2"/>
<evidence type="ECO:0000313" key="9">
    <source>
        <dbReference type="Proteomes" id="UP000032534"/>
    </source>
</evidence>
<feature type="transmembrane region" description="Helical" evidence="6">
    <location>
        <begin position="37"/>
        <end position="55"/>
    </location>
</feature>
<sequence>MSEMTRMQKMLWIVALCIMALCFLVSAFMPQHRDIAHGIILGTGVSCLNVLYMAYKIRQVASAAAGEGKKKRVGIGFGVRVATSILAVVLAIEFPAYFHEIAVMASLVTGQFLLLIIGIIFALQEK</sequence>
<dbReference type="EMBL" id="JTHP01000018">
    <property type="protein sequence ID" value="KJD45580.1"/>
    <property type="molecule type" value="Genomic_DNA"/>
</dbReference>
<dbReference type="RefSeq" id="WP_044646220.1">
    <property type="nucleotide sequence ID" value="NZ_JTHP01000018.1"/>
</dbReference>
<comment type="caution">
    <text evidence="7">The sequence shown here is derived from an EMBL/GenBank/DDBJ whole genome shotgun (WGS) entry which is preliminary data.</text>
</comment>